<keyword evidence="4 15" id="KW-0227">DNA damage</keyword>
<dbReference type="InterPro" id="IPR014016">
    <property type="entry name" value="UvrD-like_ATP-bd"/>
</dbReference>
<feature type="domain" description="UvrD-like helicase ATP-binding" evidence="17">
    <location>
        <begin position="11"/>
        <end position="330"/>
    </location>
</feature>
<keyword evidence="12 15" id="KW-0413">Isomerase</keyword>
<dbReference type="PANTHER" id="PTHR11070">
    <property type="entry name" value="UVRD / RECB / PCRA DNA HELICASE FAMILY MEMBER"/>
    <property type="match status" value="1"/>
</dbReference>
<accession>A0A3P1WV35</accession>
<dbReference type="CDD" id="cd17932">
    <property type="entry name" value="DEXQc_UvrD"/>
    <property type="match status" value="1"/>
</dbReference>
<reference evidence="19 20" key="1">
    <citation type="submission" date="2018-11" db="EMBL/GenBank/DDBJ databases">
        <title>Genomes From Bacteria Associated with the Canine Oral Cavity: a Test Case for Automated Genome-Based Taxonomic Assignment.</title>
        <authorList>
            <person name="Coil D.A."/>
            <person name="Jospin G."/>
            <person name="Darling A.E."/>
            <person name="Wallis C."/>
            <person name="Davis I.J."/>
            <person name="Harris S."/>
            <person name="Eisen J.A."/>
            <person name="Holcombe L.J."/>
            <person name="O'Flynn C."/>
        </authorList>
    </citation>
    <scope>NUCLEOTIDE SEQUENCE [LARGE SCALE GENOMIC DNA]</scope>
    <source>
        <strain evidence="19 20">OH2822_COT-296</strain>
    </source>
</reference>
<dbReference type="InterPro" id="IPR027417">
    <property type="entry name" value="P-loop_NTPase"/>
</dbReference>
<dbReference type="EMBL" id="RQYT01000009">
    <property type="protein sequence ID" value="RRD50105.1"/>
    <property type="molecule type" value="Genomic_DNA"/>
</dbReference>
<comment type="similarity">
    <text evidence="15">Belongs to the helicase family. UvrD subfamily.</text>
</comment>
<dbReference type="Gene3D" id="3.90.320.10">
    <property type="match status" value="1"/>
</dbReference>
<evidence type="ECO:0000256" key="1">
    <source>
        <dbReference type="ARBA" id="ARBA00022722"/>
    </source>
</evidence>
<evidence type="ECO:0000256" key="10">
    <source>
        <dbReference type="ARBA" id="ARBA00023125"/>
    </source>
</evidence>
<feature type="active site" description="For nuclease activity" evidence="15">
    <location>
        <position position="950"/>
    </location>
</feature>
<feature type="binding site" evidence="15">
    <location>
        <position position="810"/>
    </location>
    <ligand>
        <name>Mg(2+)</name>
        <dbReference type="ChEBI" id="CHEBI:18420"/>
    </ligand>
</feature>
<evidence type="ECO:0000256" key="2">
    <source>
        <dbReference type="ARBA" id="ARBA00022723"/>
    </source>
</evidence>
<dbReference type="EC" id="3.1.11.5" evidence="15"/>
<dbReference type="CDD" id="cd22352">
    <property type="entry name" value="RecB_C-like"/>
    <property type="match status" value="1"/>
</dbReference>
<evidence type="ECO:0000259" key="17">
    <source>
        <dbReference type="PROSITE" id="PS51198"/>
    </source>
</evidence>
<dbReference type="InterPro" id="IPR000212">
    <property type="entry name" value="DNA_helicase_UvrD/REP"/>
</dbReference>
<evidence type="ECO:0000256" key="11">
    <source>
        <dbReference type="ARBA" id="ARBA00023204"/>
    </source>
</evidence>
<evidence type="ECO:0000256" key="15">
    <source>
        <dbReference type="HAMAP-Rule" id="MF_01485"/>
    </source>
</evidence>
<feature type="domain" description="UvrD-like helicase C-terminal" evidence="18">
    <location>
        <begin position="319"/>
        <end position="601"/>
    </location>
</feature>
<keyword evidence="11 15" id="KW-0234">DNA repair</keyword>
<evidence type="ECO:0000256" key="16">
    <source>
        <dbReference type="PROSITE-ProRule" id="PRU00560"/>
    </source>
</evidence>
<feature type="binding site" evidence="16">
    <location>
        <begin position="32"/>
        <end position="39"/>
    </location>
    <ligand>
        <name>ATP</name>
        <dbReference type="ChEBI" id="CHEBI:30616"/>
    </ligand>
</feature>
<protein>
    <recommendedName>
        <fullName evidence="15">RecBCD enzyme subunit RecB</fullName>
        <ecNumber evidence="15">3.1.11.5</ecNumber>
        <ecNumber evidence="15">5.6.2.4</ecNumber>
    </recommendedName>
    <alternativeName>
        <fullName evidence="15">DNA 3'-5' helicase subunit RecB</fullName>
    </alternativeName>
    <alternativeName>
        <fullName evidence="15">Exonuclease V subunit RecB</fullName>
        <shortName evidence="15">ExoV subunit RecB</shortName>
    </alternativeName>
    <alternativeName>
        <fullName evidence="15">Helicase/nuclease RecBCD subunit RecB</fullName>
    </alternativeName>
</protein>
<comment type="cofactor">
    <cofactor evidence="15">
        <name>Mg(2+)</name>
        <dbReference type="ChEBI" id="CHEBI:18420"/>
    </cofactor>
    <text evidence="15">Binds 1 Mg(2+) ion per subunit.</text>
</comment>
<comment type="caution">
    <text evidence="19">The sequence shown here is derived from an EMBL/GenBank/DDBJ whole genome shotgun (WGS) entry which is preliminary data.</text>
</comment>
<dbReference type="PROSITE" id="PS51217">
    <property type="entry name" value="UVRD_HELICASE_CTER"/>
    <property type="match status" value="1"/>
</dbReference>
<dbReference type="SUPFAM" id="SSF52980">
    <property type="entry name" value="Restriction endonuclease-like"/>
    <property type="match status" value="1"/>
</dbReference>
<evidence type="ECO:0000256" key="5">
    <source>
        <dbReference type="ARBA" id="ARBA00022801"/>
    </source>
</evidence>
<dbReference type="Gene3D" id="1.10.486.10">
    <property type="entry name" value="PCRA, domain 4"/>
    <property type="match status" value="1"/>
</dbReference>
<dbReference type="SUPFAM" id="SSF52540">
    <property type="entry name" value="P-loop containing nucleoside triphosphate hydrolases"/>
    <property type="match status" value="1"/>
</dbReference>
<sequence>MGLRTPRPPPGGHTMIFDITGDLPDGSLLLEASAGTGKTWTIAGLAARLIAEYDVPIRQLLVITFSKAAASELRGRLHRRLVSVASEIERARTGTTPSDPVAALLASSMPEVAVTRLRRALDEFDSATVATIHSFCQEQLRSLGVLGDWDGEEVAADLRRLVTQCATDEYLRRYRDLQVPPLEARRALTVAQVAAPSRLGLVSDDREALSFHEAVRDDFDRRRREQRLLSFDDLPRRLRHLVTDSPVADLVRAELARRFPFVLVDEFQDTDPDQWEILKRCFVERDDASVILIGDPKQSIYGFRSADLGCYLEAARLMPRRTLGANHRSEPGIVNGVRELFGDVEVGPGIRVEPVDAARDGALGALELPDDPGARVWIRGMAAEQGEQSEKVVTADVVAHVKALLSHGTLRHDDTTRPLGPSDIAVLTRTRGRAVQLVHALQAAGVPATFLGGGSVLRSPAVRDWGAVLAAVAQPTRSRILEASLGDLLGVRLGDLLAAQDESPASQRIHELAARFAAGGVAGLVGAALDGAASRLVTLGDGERRLSDLRQIGDLLLTSRAGTVADLQAHLEDLTGLDDVPERLASDLPAVRVSTMHGAKGLEYPVVLLPQVSVTEVNLRGAIPYVDPSGTRVLHVGSRPGARDPLTDVVRGQAREEELRLLYVGLTRARHLAIAWHVMDRRAGSGPLTALLCRDRSATGLAREYHRYPGRFPFDPGLVHTSSARSAPWTAPQWEPPTAPDEPLQASVFGRDIDPDWRRTSYSGLTAPLHELAGDEPDLDLIPAELTGPLATPSPMNGLPAGARFGTVVHEVLEAVDWARHEEHLPVLVQERAAGLGLDPDRSTQLAAALSGVVTTPLGDLFDGALADLPVASRLPELDFDLPLGDRGAARTVADLAEAMAAHLPADDPLVEYPARLLATDVAVSRLTGMLTGSIDAVLQLPNGAFLVVDYKTNRVPTLPDQELMVGHYSRASMAQAMMQAHYPLQALLYCAALHRYLTWRLPGYSPETHLGGVGYLFVRGMIGPETPVVAGHRTGVFAWHPPAELSVAVSDVLGGGHG</sequence>
<dbReference type="InterPro" id="IPR014017">
    <property type="entry name" value="DNA_helicase_UvrD-like_C"/>
</dbReference>
<feature type="binding site" evidence="15">
    <location>
        <position position="936"/>
    </location>
    <ligand>
        <name>Mg(2+)</name>
        <dbReference type="ChEBI" id="CHEBI:18420"/>
    </ligand>
</feature>
<evidence type="ECO:0000256" key="4">
    <source>
        <dbReference type="ARBA" id="ARBA00022763"/>
    </source>
</evidence>
<evidence type="ECO:0000256" key="8">
    <source>
        <dbReference type="ARBA" id="ARBA00022840"/>
    </source>
</evidence>
<evidence type="ECO:0000256" key="7">
    <source>
        <dbReference type="ARBA" id="ARBA00022839"/>
    </source>
</evidence>
<name>A0A3P1WV35_9ACTN</name>
<dbReference type="GO" id="GO:0005524">
    <property type="term" value="F:ATP binding"/>
    <property type="evidence" value="ECO:0007669"/>
    <property type="project" value="UniProtKB-UniRule"/>
</dbReference>
<dbReference type="AlphaFoldDB" id="A0A3P1WV35"/>
<keyword evidence="7 15" id="KW-0269">Exonuclease</keyword>
<comment type="domain">
    <text evidence="15">The N-terminal DNA-binding domain is a ssDNA-dependent ATPase and has ATP-dependent 3'-5' helicase function. This domain interacts with RecC.</text>
</comment>
<dbReference type="InterPro" id="IPR038726">
    <property type="entry name" value="PDDEXK_AddAB-type"/>
</dbReference>
<dbReference type="GO" id="GO:0003677">
    <property type="term" value="F:DNA binding"/>
    <property type="evidence" value="ECO:0007669"/>
    <property type="project" value="UniProtKB-UniRule"/>
</dbReference>
<dbReference type="GO" id="GO:0008854">
    <property type="term" value="F:exodeoxyribonuclease V activity"/>
    <property type="evidence" value="ECO:0007669"/>
    <property type="project" value="UniProtKB-EC"/>
</dbReference>
<feature type="region of interest" description="DNA-binding and helicase activity, interacts with RecC" evidence="15">
    <location>
        <begin position="1"/>
        <end position="721"/>
    </location>
</feature>
<comment type="domain">
    <text evidence="15">The C-terminal domain has nuclease activity and interacts with RecD. It interacts with RecA, facilitating its loading onto ssDNA.</text>
</comment>
<dbReference type="GO" id="GO:0000287">
    <property type="term" value="F:magnesium ion binding"/>
    <property type="evidence" value="ECO:0007669"/>
    <property type="project" value="UniProtKB-UniRule"/>
</dbReference>
<keyword evidence="5 15" id="KW-0378">Hydrolase</keyword>
<dbReference type="GO" id="GO:0005829">
    <property type="term" value="C:cytosol"/>
    <property type="evidence" value="ECO:0007669"/>
    <property type="project" value="TreeGrafter"/>
</dbReference>
<dbReference type="Pfam" id="PF00580">
    <property type="entry name" value="UvrD-helicase"/>
    <property type="match status" value="1"/>
</dbReference>
<proteinExistence type="inferred from homology"/>
<evidence type="ECO:0000259" key="18">
    <source>
        <dbReference type="PROSITE" id="PS51217"/>
    </source>
</evidence>
<keyword evidence="1 15" id="KW-0540">Nuclease</keyword>
<dbReference type="Pfam" id="PF13361">
    <property type="entry name" value="UvrD_C"/>
    <property type="match status" value="1"/>
</dbReference>
<dbReference type="GO" id="GO:0016887">
    <property type="term" value="F:ATP hydrolysis activity"/>
    <property type="evidence" value="ECO:0007669"/>
    <property type="project" value="RHEA"/>
</dbReference>
<dbReference type="InterPro" id="IPR011335">
    <property type="entry name" value="Restrct_endonuc-II-like"/>
</dbReference>
<comment type="function">
    <text evidence="15">A helicase/nuclease that prepares dsDNA breaks (DSB) for recombinational DNA repair. Binds to DSBs and unwinds DNA via a highly rapid and processive ATP-dependent bidirectional helicase activity. Unwinds dsDNA until it encounters a Chi (crossover hotspot instigator) sequence from the 3' direction. Cuts ssDNA a few nucleotides 3' to the Chi site. The properties and activities of the enzyme are changed at Chi. The Chi-altered holoenzyme produces a long 3'-ssDNA overhang and facilitates RecA-binding to the ssDNA for homologous DNA recombination and repair. Holoenzyme degrades any linearized DNA that is unable to undergo homologous recombination. In the holoenzyme this subunit contributes ATPase, 3'-5' helicase, exonuclease activity and loads RecA onto ssDNA.</text>
</comment>
<dbReference type="Proteomes" id="UP000280935">
    <property type="component" value="Unassembled WGS sequence"/>
</dbReference>
<comment type="catalytic activity">
    <reaction evidence="15">
        <text>Exonucleolytic cleavage (in the presence of ATP) in either 5'- to 3'- or 3'- to 5'-direction to yield 5'-phosphooligonucleotides.</text>
        <dbReference type="EC" id="3.1.11.5"/>
    </reaction>
</comment>
<dbReference type="EC" id="5.6.2.4" evidence="15"/>
<evidence type="ECO:0000256" key="14">
    <source>
        <dbReference type="ARBA" id="ARBA00048988"/>
    </source>
</evidence>
<comment type="catalytic activity">
    <reaction evidence="14 15">
        <text>ATP + H2O = ADP + phosphate + H(+)</text>
        <dbReference type="Rhea" id="RHEA:13065"/>
        <dbReference type="ChEBI" id="CHEBI:15377"/>
        <dbReference type="ChEBI" id="CHEBI:15378"/>
        <dbReference type="ChEBI" id="CHEBI:30616"/>
        <dbReference type="ChEBI" id="CHEBI:43474"/>
        <dbReference type="ChEBI" id="CHEBI:456216"/>
        <dbReference type="EC" id="5.6.2.4"/>
    </reaction>
</comment>
<evidence type="ECO:0000313" key="19">
    <source>
        <dbReference type="EMBL" id="RRD50105.1"/>
    </source>
</evidence>
<dbReference type="GO" id="GO:0000724">
    <property type="term" value="P:double-strand break repair via homologous recombination"/>
    <property type="evidence" value="ECO:0007669"/>
    <property type="project" value="UniProtKB-UniRule"/>
</dbReference>
<dbReference type="PANTHER" id="PTHR11070:SF23">
    <property type="entry name" value="RECBCD ENZYME SUBUNIT RECB"/>
    <property type="match status" value="1"/>
</dbReference>
<dbReference type="GO" id="GO:0043138">
    <property type="term" value="F:3'-5' DNA helicase activity"/>
    <property type="evidence" value="ECO:0007669"/>
    <property type="project" value="UniProtKB-UniRule"/>
</dbReference>
<keyword evidence="10 15" id="KW-0238">DNA-binding</keyword>
<dbReference type="OrthoDB" id="9810135at2"/>
<gene>
    <name evidence="15" type="primary">recB</name>
    <name evidence="19" type="ORF">EII35_05975</name>
</gene>
<comment type="miscellaneous">
    <text evidence="15">In the RecBCD complex, RecB has a slow 3'-5' helicase, an exonuclease activity and loads RecA onto ssDNA, RecD has a fast 5'-3' helicase activity, while RecC stimulates the ATPase and processivity of the RecB helicase and contributes to recognition of the Chi site.</text>
</comment>
<comment type="catalytic activity">
    <reaction evidence="13 15">
        <text>Couples ATP hydrolysis with the unwinding of duplex DNA by translocating in the 3'-5' direction.</text>
        <dbReference type="EC" id="5.6.2.4"/>
    </reaction>
</comment>
<feature type="binding site" evidence="15">
    <location>
        <position position="950"/>
    </location>
    <ligand>
        <name>Mg(2+)</name>
        <dbReference type="ChEBI" id="CHEBI:18420"/>
    </ligand>
</feature>
<feature type="region of interest" description="Nuclease activity, interacts with RecD and RecA" evidence="15">
    <location>
        <begin position="756"/>
        <end position="1059"/>
    </location>
</feature>
<dbReference type="GO" id="GO:0009338">
    <property type="term" value="C:exodeoxyribonuclease V complex"/>
    <property type="evidence" value="ECO:0007669"/>
    <property type="project" value="TreeGrafter"/>
</dbReference>
<evidence type="ECO:0000313" key="20">
    <source>
        <dbReference type="Proteomes" id="UP000280935"/>
    </source>
</evidence>
<dbReference type="InterPro" id="IPR004586">
    <property type="entry name" value="RecB"/>
</dbReference>
<keyword evidence="3 15" id="KW-0547">Nucleotide-binding</keyword>
<dbReference type="HAMAP" id="MF_01485">
    <property type="entry name" value="RecB"/>
    <property type="match status" value="1"/>
</dbReference>
<dbReference type="Pfam" id="PF12705">
    <property type="entry name" value="PDDEXK_1"/>
    <property type="match status" value="1"/>
</dbReference>
<keyword evidence="6 15" id="KW-0347">Helicase</keyword>
<comment type="subunit">
    <text evidence="15">Heterotrimer of RecB, RecC and RecD. All subunits contribute to DNA-binding. Interacts with RecA.</text>
</comment>
<evidence type="ECO:0000256" key="13">
    <source>
        <dbReference type="ARBA" id="ARBA00034617"/>
    </source>
</evidence>
<evidence type="ECO:0000256" key="9">
    <source>
        <dbReference type="ARBA" id="ARBA00022842"/>
    </source>
</evidence>
<evidence type="ECO:0000256" key="3">
    <source>
        <dbReference type="ARBA" id="ARBA00022741"/>
    </source>
</evidence>
<keyword evidence="9 15" id="KW-0460">Magnesium</keyword>
<evidence type="ECO:0000256" key="6">
    <source>
        <dbReference type="ARBA" id="ARBA00022806"/>
    </source>
</evidence>
<keyword evidence="2 15" id="KW-0479">Metal-binding</keyword>
<keyword evidence="8 15" id="KW-0067">ATP-binding</keyword>
<dbReference type="InterPro" id="IPR011604">
    <property type="entry name" value="PDDEXK-like_dom_sf"/>
</dbReference>
<organism evidence="19 20">
    <name type="scientific">Arachnia propionica</name>
    <dbReference type="NCBI Taxonomy" id="1750"/>
    <lineage>
        <taxon>Bacteria</taxon>
        <taxon>Bacillati</taxon>
        <taxon>Actinomycetota</taxon>
        <taxon>Actinomycetes</taxon>
        <taxon>Propionibacteriales</taxon>
        <taxon>Propionibacteriaceae</taxon>
        <taxon>Arachnia</taxon>
    </lineage>
</organism>
<dbReference type="Gene3D" id="3.40.50.300">
    <property type="entry name" value="P-loop containing nucleotide triphosphate hydrolases"/>
    <property type="match status" value="2"/>
</dbReference>
<dbReference type="PROSITE" id="PS51198">
    <property type="entry name" value="UVRD_HELICASE_ATP_BIND"/>
    <property type="match status" value="1"/>
</dbReference>
<evidence type="ECO:0000256" key="12">
    <source>
        <dbReference type="ARBA" id="ARBA00023235"/>
    </source>
</evidence>